<dbReference type="OrthoDB" id="9812608at2"/>
<dbReference type="GO" id="GO:0031469">
    <property type="term" value="C:bacterial microcompartment"/>
    <property type="evidence" value="ECO:0007669"/>
    <property type="project" value="UniProtKB-SubCell"/>
</dbReference>
<dbReference type="Proteomes" id="UP000199287">
    <property type="component" value="Unassembled WGS sequence"/>
</dbReference>
<dbReference type="EMBL" id="FOQA01000005">
    <property type="protein sequence ID" value="SFI02350.1"/>
    <property type="molecule type" value="Genomic_DNA"/>
</dbReference>
<evidence type="ECO:0000259" key="4">
    <source>
        <dbReference type="PROSITE" id="PS51930"/>
    </source>
</evidence>
<sequence length="118" mass="12226">MSGALGMIEAIGLTSAMTAVDAACKAADIQMVGYEKVIGAGAAITITVYFTGEVAAVQSGVDAGVKAAEVSGRVLAHRVIPRPDEDVMKKLIAVKAVKKETKKTRLKDPKGPEKEAKS</sequence>
<comment type="subcellular location">
    <subcellularLocation>
        <location evidence="1">Bacterial microcompartment</location>
    </subcellularLocation>
</comment>
<dbReference type="AlphaFoldDB" id="A0A1I3ETZ8"/>
<dbReference type="RefSeq" id="WP_093372139.1">
    <property type="nucleotide sequence ID" value="NZ_FOQA01000005.1"/>
</dbReference>
<dbReference type="PANTHER" id="PTHR33941:SF11">
    <property type="entry name" value="BACTERIAL MICROCOMPARTMENT SHELL PROTEIN PDUJ"/>
    <property type="match status" value="1"/>
</dbReference>
<evidence type="ECO:0000256" key="3">
    <source>
        <dbReference type="PROSITE-ProRule" id="PRU01278"/>
    </source>
</evidence>
<dbReference type="SUPFAM" id="SSF143414">
    <property type="entry name" value="CcmK-like"/>
    <property type="match status" value="1"/>
</dbReference>
<evidence type="ECO:0000256" key="2">
    <source>
        <dbReference type="ARBA" id="ARBA00024446"/>
    </source>
</evidence>
<evidence type="ECO:0000256" key="1">
    <source>
        <dbReference type="ARBA" id="ARBA00024322"/>
    </source>
</evidence>
<dbReference type="InterPro" id="IPR050575">
    <property type="entry name" value="BMC_shell"/>
</dbReference>
<dbReference type="SMART" id="SM00877">
    <property type="entry name" value="BMC"/>
    <property type="match status" value="1"/>
</dbReference>
<comment type="similarity">
    <text evidence="3">Belongs to the bacterial microcompartments protein family.</text>
</comment>
<reference evidence="6" key="1">
    <citation type="submission" date="2016-10" db="EMBL/GenBank/DDBJ databases">
        <authorList>
            <person name="Varghese N."/>
            <person name="Submissions S."/>
        </authorList>
    </citation>
    <scope>NUCLEOTIDE SEQUENCE [LARGE SCALE GENOMIC DNA]</scope>
    <source>
        <strain evidence="6">Z-7934</strain>
    </source>
</reference>
<dbReference type="InterPro" id="IPR037233">
    <property type="entry name" value="CcmK-like_sf"/>
</dbReference>
<dbReference type="Gene3D" id="3.30.70.1710">
    <property type="match status" value="1"/>
</dbReference>
<feature type="domain" description="BMC" evidence="4">
    <location>
        <begin position="4"/>
        <end position="92"/>
    </location>
</feature>
<dbReference type="PANTHER" id="PTHR33941">
    <property type="entry name" value="PROPANEDIOL UTILIZATION PROTEIN PDUA"/>
    <property type="match status" value="1"/>
</dbReference>
<keyword evidence="6" id="KW-1185">Reference proteome</keyword>
<organism evidence="5 6">
    <name type="scientific">Tindallia magadiensis</name>
    <dbReference type="NCBI Taxonomy" id="69895"/>
    <lineage>
        <taxon>Bacteria</taxon>
        <taxon>Bacillati</taxon>
        <taxon>Bacillota</taxon>
        <taxon>Clostridia</taxon>
        <taxon>Peptostreptococcales</taxon>
        <taxon>Tindalliaceae</taxon>
        <taxon>Tindallia</taxon>
    </lineage>
</organism>
<gene>
    <name evidence="5" type="ORF">SAMN05192551_105168</name>
</gene>
<proteinExistence type="inferred from homology"/>
<keyword evidence="2" id="KW-1283">Bacterial microcompartment</keyword>
<name>A0A1I3ETZ8_9FIRM</name>
<dbReference type="CDD" id="cd07045">
    <property type="entry name" value="BMC_CcmK_like"/>
    <property type="match status" value="1"/>
</dbReference>
<evidence type="ECO:0000313" key="5">
    <source>
        <dbReference type="EMBL" id="SFI02350.1"/>
    </source>
</evidence>
<dbReference type="Pfam" id="PF00936">
    <property type="entry name" value="BMC"/>
    <property type="match status" value="1"/>
</dbReference>
<dbReference type="InterPro" id="IPR044872">
    <property type="entry name" value="CcmK/CsoS1_BMC"/>
</dbReference>
<dbReference type="STRING" id="69895.SAMN05192551_105168"/>
<evidence type="ECO:0000313" key="6">
    <source>
        <dbReference type="Proteomes" id="UP000199287"/>
    </source>
</evidence>
<dbReference type="InterPro" id="IPR000249">
    <property type="entry name" value="BMC_dom"/>
</dbReference>
<protein>
    <submittedName>
        <fullName evidence="5">BMC domain-containing protein</fullName>
    </submittedName>
</protein>
<accession>A0A1I3ETZ8</accession>
<dbReference type="PROSITE" id="PS51930">
    <property type="entry name" value="BMC_2"/>
    <property type="match status" value="1"/>
</dbReference>